<feature type="transmembrane region" description="Helical" evidence="2">
    <location>
        <begin position="167"/>
        <end position="183"/>
    </location>
</feature>
<keyword evidence="2" id="KW-0812">Transmembrane</keyword>
<feature type="domain" description="HPP transmembrane region" evidence="3">
    <location>
        <begin position="110"/>
        <end position="274"/>
    </location>
</feature>
<dbReference type="Proteomes" id="UP000245942">
    <property type="component" value="Unassembled WGS sequence"/>
</dbReference>
<feature type="transmembrane region" description="Helical" evidence="2">
    <location>
        <begin position="112"/>
        <end position="131"/>
    </location>
</feature>
<evidence type="ECO:0000259" key="3">
    <source>
        <dbReference type="Pfam" id="PF04982"/>
    </source>
</evidence>
<dbReference type="PANTHER" id="PTHR33741:SF5">
    <property type="entry name" value="TRANSMEMBRANE PROTEIN DDB_G0269096-RELATED"/>
    <property type="match status" value="1"/>
</dbReference>
<dbReference type="STRING" id="1684307.A0A316UB46"/>
<evidence type="ECO:0000256" key="1">
    <source>
        <dbReference type="SAM" id="MobiDB-lite"/>
    </source>
</evidence>
<evidence type="ECO:0000313" key="5">
    <source>
        <dbReference type="Proteomes" id="UP000245942"/>
    </source>
</evidence>
<organism evidence="4 5">
    <name type="scientific">Pseudomicrostroma glucosiphilum</name>
    <dbReference type="NCBI Taxonomy" id="1684307"/>
    <lineage>
        <taxon>Eukaryota</taxon>
        <taxon>Fungi</taxon>
        <taxon>Dikarya</taxon>
        <taxon>Basidiomycota</taxon>
        <taxon>Ustilaginomycotina</taxon>
        <taxon>Exobasidiomycetes</taxon>
        <taxon>Microstromatales</taxon>
        <taxon>Microstromatales incertae sedis</taxon>
        <taxon>Pseudomicrostroma</taxon>
    </lineage>
</organism>
<evidence type="ECO:0000256" key="2">
    <source>
        <dbReference type="SAM" id="Phobius"/>
    </source>
</evidence>
<reference evidence="4 5" key="1">
    <citation type="journal article" date="2018" name="Mol. Biol. Evol.">
        <title>Broad Genomic Sampling Reveals a Smut Pathogenic Ancestry of the Fungal Clade Ustilaginomycotina.</title>
        <authorList>
            <person name="Kijpornyongpan T."/>
            <person name="Mondo S.J."/>
            <person name="Barry K."/>
            <person name="Sandor L."/>
            <person name="Lee J."/>
            <person name="Lipzen A."/>
            <person name="Pangilinan J."/>
            <person name="LaButti K."/>
            <person name="Hainaut M."/>
            <person name="Henrissat B."/>
            <person name="Grigoriev I.V."/>
            <person name="Spatafora J.W."/>
            <person name="Aime M.C."/>
        </authorList>
    </citation>
    <scope>NUCLEOTIDE SEQUENCE [LARGE SCALE GENOMIC DNA]</scope>
    <source>
        <strain evidence="4 5">MCA 4718</strain>
    </source>
</reference>
<keyword evidence="2" id="KW-1133">Transmembrane helix</keyword>
<evidence type="ECO:0000313" key="4">
    <source>
        <dbReference type="EMBL" id="PWN22446.1"/>
    </source>
</evidence>
<feature type="compositionally biased region" description="Basic and acidic residues" evidence="1">
    <location>
        <begin position="291"/>
        <end position="308"/>
    </location>
</feature>
<keyword evidence="5" id="KW-1185">Reference proteome</keyword>
<dbReference type="EMBL" id="KZ819323">
    <property type="protein sequence ID" value="PWN22446.1"/>
    <property type="molecule type" value="Genomic_DNA"/>
</dbReference>
<feature type="transmembrane region" description="Helical" evidence="2">
    <location>
        <begin position="203"/>
        <end position="227"/>
    </location>
</feature>
<dbReference type="Pfam" id="PF04982">
    <property type="entry name" value="TM_HPP"/>
    <property type="match status" value="1"/>
</dbReference>
<dbReference type="RefSeq" id="XP_025349606.1">
    <property type="nucleotide sequence ID" value="XM_025489313.1"/>
</dbReference>
<gene>
    <name evidence="4" type="ORF">BCV69DRAFT_144092</name>
</gene>
<dbReference type="InterPro" id="IPR007065">
    <property type="entry name" value="HPP"/>
</dbReference>
<feature type="region of interest" description="Disordered" evidence="1">
    <location>
        <begin position="70"/>
        <end position="91"/>
    </location>
</feature>
<name>A0A316UB46_9BASI</name>
<dbReference type="GeneID" id="37011047"/>
<feature type="transmembrane region" description="Helical" evidence="2">
    <location>
        <begin position="247"/>
        <end position="265"/>
    </location>
</feature>
<proteinExistence type="predicted"/>
<dbReference type="OrthoDB" id="2016548at2759"/>
<protein>
    <recommendedName>
        <fullName evidence="3">HPP transmembrane region domain-containing protein</fullName>
    </recommendedName>
</protein>
<dbReference type="InterPro" id="IPR058581">
    <property type="entry name" value="TM_HPP"/>
</dbReference>
<feature type="region of interest" description="Disordered" evidence="1">
    <location>
        <begin position="290"/>
        <end position="328"/>
    </location>
</feature>
<accession>A0A316UB46</accession>
<dbReference type="PANTHER" id="PTHR33741">
    <property type="entry name" value="TRANSMEMBRANE PROTEIN DDB_G0269096-RELATED"/>
    <property type="match status" value="1"/>
</dbReference>
<keyword evidence="2" id="KW-0472">Membrane</keyword>
<sequence>MSSEEQEGPAGTKVLDTLYPLTHFIGHRPPTVSSELQPGDAGYRKFHANFHAFVDFGWCDPLRSRLKAREERQAAAQRQEDDKEAGKDNGESYAREPWRVSLGWLLWSRLKGVVLSTIPTFAVLSFIALIARSAFWREYGSPIILGAFGTETVILFCLPHLPAAQPLAIFLGNTISAIISVAIQKAFEHYPSYKPGSVDGVNWAAPVVATITSSAVMQLVGIVHPPGAAIAVLATTTSNVVGEGWELPGHICLISLLFIAMGLVFNNIGGKTYPSSWGLPFWPTAPSPGQIRERWNVKQRESRGRTAGKEGNAAEEGREGSNETVAPR</sequence>
<dbReference type="AlphaFoldDB" id="A0A316UB46"/>
<feature type="transmembrane region" description="Helical" evidence="2">
    <location>
        <begin position="143"/>
        <end position="161"/>
    </location>
</feature>